<feature type="binding site" evidence="4">
    <location>
        <position position="13"/>
    </location>
    <ligand>
        <name>Mg(2+)</name>
        <dbReference type="ChEBI" id="CHEBI:18420"/>
    </ligand>
</feature>
<keyword evidence="1 3" id="KW-0547">Nucleotide-binding</keyword>
<evidence type="ECO:0000313" key="6">
    <source>
        <dbReference type="Proteomes" id="UP000054359"/>
    </source>
</evidence>
<dbReference type="STRING" id="407821.A0A087TRZ3"/>
<keyword evidence="4" id="KW-0460">Magnesium</keyword>
<dbReference type="PANTHER" id="PTHR46688:SF1">
    <property type="entry name" value="ADP-RIBOSYLATION FACTOR-LIKE PROTEIN 16"/>
    <property type="match status" value="1"/>
</dbReference>
<dbReference type="GO" id="GO:0005525">
    <property type="term" value="F:GTP binding"/>
    <property type="evidence" value="ECO:0007669"/>
    <property type="project" value="UniProtKB-KW"/>
</dbReference>
<dbReference type="Gene3D" id="3.40.50.300">
    <property type="entry name" value="P-loop containing nucleotide triphosphate hydrolases"/>
    <property type="match status" value="1"/>
</dbReference>
<dbReference type="SUPFAM" id="SSF52540">
    <property type="entry name" value="P-loop containing nucleoside triphosphate hydrolases"/>
    <property type="match status" value="1"/>
</dbReference>
<dbReference type="PANTHER" id="PTHR46688">
    <property type="entry name" value="ADP-RIBOSYLATION FACTOR-LIKE PROTEIN 16"/>
    <property type="match status" value="1"/>
</dbReference>
<organism evidence="5 6">
    <name type="scientific">Stegodyphus mimosarum</name>
    <name type="common">African social velvet spider</name>
    <dbReference type="NCBI Taxonomy" id="407821"/>
    <lineage>
        <taxon>Eukaryota</taxon>
        <taxon>Metazoa</taxon>
        <taxon>Ecdysozoa</taxon>
        <taxon>Arthropoda</taxon>
        <taxon>Chelicerata</taxon>
        <taxon>Arachnida</taxon>
        <taxon>Araneae</taxon>
        <taxon>Araneomorphae</taxon>
        <taxon>Entelegynae</taxon>
        <taxon>Eresoidea</taxon>
        <taxon>Eresidae</taxon>
        <taxon>Stegodyphus</taxon>
    </lineage>
</organism>
<evidence type="ECO:0000256" key="3">
    <source>
        <dbReference type="PIRSR" id="PIRSR606689-1"/>
    </source>
</evidence>
<feature type="binding site" evidence="3">
    <location>
        <begin position="115"/>
        <end position="118"/>
    </location>
    <ligand>
        <name>GTP</name>
        <dbReference type="ChEBI" id="CHEBI:37565"/>
    </ligand>
</feature>
<feature type="binding site" evidence="4">
    <location>
        <position position="38"/>
    </location>
    <ligand>
        <name>Mg(2+)</name>
        <dbReference type="ChEBI" id="CHEBI:18420"/>
    </ligand>
</feature>
<keyword evidence="6" id="KW-1185">Reference proteome</keyword>
<accession>A0A087TRZ3</accession>
<evidence type="ECO:0000256" key="4">
    <source>
        <dbReference type="PIRSR" id="PIRSR606689-2"/>
    </source>
</evidence>
<dbReference type="EMBL" id="KK116484">
    <property type="protein sequence ID" value="KFM67882.1"/>
    <property type="molecule type" value="Genomic_DNA"/>
</dbReference>
<dbReference type="GO" id="GO:0003924">
    <property type="term" value="F:GTPase activity"/>
    <property type="evidence" value="ECO:0007669"/>
    <property type="project" value="InterPro"/>
</dbReference>
<feature type="non-terminal residue" evidence="5">
    <location>
        <position position="170"/>
    </location>
</feature>
<dbReference type="Pfam" id="PF00025">
    <property type="entry name" value="Arf"/>
    <property type="match status" value="1"/>
</dbReference>
<sequence>MIICVGPKGVGKTVLLRRLQQDDIHCDPYDGIFSTIPTVGVNIVKIQVSKKQCVQISELGGSMAAIWPMHFDGCRGVIYVIDVANMQQISCTCILLLEMLKNAYLQDSKFIIILNKYDVSSSVCISEVKYLLRLDDISAHALQNITVIESSCLTGKGINRIKQWLKELPH</sequence>
<protein>
    <submittedName>
        <fullName evidence="5">ADP-ribosylation factor-like protein 16</fullName>
    </submittedName>
</protein>
<name>A0A087TRZ3_STEMI</name>
<keyword evidence="2 3" id="KW-0342">GTP-binding</keyword>
<dbReference type="InterPro" id="IPR006689">
    <property type="entry name" value="Small_GTPase_ARF/SAR"/>
</dbReference>
<dbReference type="PROSITE" id="PS51417">
    <property type="entry name" value="ARF"/>
    <property type="match status" value="1"/>
</dbReference>
<feature type="binding site" evidence="3">
    <location>
        <begin position="6"/>
        <end position="13"/>
    </location>
    <ligand>
        <name>GTP</name>
        <dbReference type="ChEBI" id="CHEBI:37565"/>
    </ligand>
</feature>
<dbReference type="GO" id="GO:0046872">
    <property type="term" value="F:metal ion binding"/>
    <property type="evidence" value="ECO:0007669"/>
    <property type="project" value="UniProtKB-KW"/>
</dbReference>
<gene>
    <name evidence="5" type="ORF">X975_15316</name>
</gene>
<keyword evidence="4" id="KW-0479">Metal-binding</keyword>
<dbReference type="OrthoDB" id="365445at2759"/>
<feature type="binding site" evidence="3">
    <location>
        <position position="61"/>
    </location>
    <ligand>
        <name>GTP</name>
        <dbReference type="ChEBI" id="CHEBI:37565"/>
    </ligand>
</feature>
<evidence type="ECO:0000256" key="1">
    <source>
        <dbReference type="ARBA" id="ARBA00022741"/>
    </source>
</evidence>
<evidence type="ECO:0000256" key="2">
    <source>
        <dbReference type="ARBA" id="ARBA00023134"/>
    </source>
</evidence>
<dbReference type="OMA" id="ETTFSMP"/>
<evidence type="ECO:0000313" key="5">
    <source>
        <dbReference type="EMBL" id="KFM67882.1"/>
    </source>
</evidence>
<dbReference type="AlphaFoldDB" id="A0A087TRZ3"/>
<proteinExistence type="predicted"/>
<dbReference type="Proteomes" id="UP000054359">
    <property type="component" value="Unassembled WGS sequence"/>
</dbReference>
<dbReference type="InterPro" id="IPR027417">
    <property type="entry name" value="P-loop_NTPase"/>
</dbReference>
<reference evidence="5 6" key="1">
    <citation type="submission" date="2013-11" db="EMBL/GenBank/DDBJ databases">
        <title>Genome sequencing of Stegodyphus mimosarum.</title>
        <authorList>
            <person name="Bechsgaard J."/>
        </authorList>
    </citation>
    <scope>NUCLEOTIDE SEQUENCE [LARGE SCALE GENOMIC DNA]</scope>
</reference>